<dbReference type="Proteomes" id="UP001431532">
    <property type="component" value="Unassembled WGS sequence"/>
</dbReference>
<feature type="transmembrane region" description="Helical" evidence="1">
    <location>
        <begin position="667"/>
        <end position="686"/>
    </location>
</feature>
<dbReference type="RefSeq" id="WP_282839108.1">
    <property type="nucleotide sequence ID" value="NZ_JASCXW010000008.1"/>
</dbReference>
<name>A0AAW6U7D7_9MOLU</name>
<dbReference type="Gene3D" id="2.60.40.10">
    <property type="entry name" value="Immunoglobulins"/>
    <property type="match status" value="2"/>
</dbReference>
<accession>A0AAW6U7D7</accession>
<proteinExistence type="predicted"/>
<protein>
    <recommendedName>
        <fullName evidence="4">DUF5011 domain-containing protein</fullName>
    </recommendedName>
</protein>
<organism evidence="2 3">
    <name type="scientific">Peloplasma aerotolerans</name>
    <dbReference type="NCBI Taxonomy" id="3044389"/>
    <lineage>
        <taxon>Bacteria</taxon>
        <taxon>Bacillati</taxon>
        <taxon>Mycoplasmatota</taxon>
        <taxon>Mollicutes</taxon>
        <taxon>Acholeplasmatales</taxon>
        <taxon>Acholeplasmataceae</taxon>
        <taxon>Peloplasma</taxon>
    </lineage>
</organism>
<gene>
    <name evidence="2" type="ORF">QJ521_03840</name>
</gene>
<evidence type="ECO:0000256" key="1">
    <source>
        <dbReference type="SAM" id="Phobius"/>
    </source>
</evidence>
<reference evidence="2" key="1">
    <citation type="submission" date="2023-05" db="EMBL/GenBank/DDBJ databases">
        <title>Mariniplasma microaerophilum sp. nov., a novel anaerobic mollicute isolated from terrestrial mud volcano, Taman Peninsula, Russia.</title>
        <authorList>
            <person name="Khomyakova M.A."/>
            <person name="Merkel A.Y."/>
            <person name="Slobodkin A.I."/>
        </authorList>
    </citation>
    <scope>NUCLEOTIDE SEQUENCE</scope>
    <source>
        <strain evidence="2">M4Ah</strain>
    </source>
</reference>
<dbReference type="InterPro" id="IPR013783">
    <property type="entry name" value="Ig-like_fold"/>
</dbReference>
<evidence type="ECO:0000313" key="2">
    <source>
        <dbReference type="EMBL" id="MDI6452690.1"/>
    </source>
</evidence>
<dbReference type="EMBL" id="JASCXW010000008">
    <property type="protein sequence ID" value="MDI6452690.1"/>
    <property type="molecule type" value="Genomic_DNA"/>
</dbReference>
<dbReference type="PANTHER" id="PTHR24273">
    <property type="entry name" value="FI04643P-RELATED"/>
    <property type="match status" value="1"/>
</dbReference>
<evidence type="ECO:0008006" key="4">
    <source>
        <dbReference type="Google" id="ProtNLM"/>
    </source>
</evidence>
<evidence type="ECO:0000313" key="3">
    <source>
        <dbReference type="Proteomes" id="UP001431532"/>
    </source>
</evidence>
<comment type="caution">
    <text evidence="2">The sequence shown here is derived from an EMBL/GenBank/DDBJ whole genome shotgun (WGS) entry which is preliminary data.</text>
</comment>
<keyword evidence="1" id="KW-0812">Transmembrane</keyword>
<dbReference type="PANTHER" id="PTHR24273:SF32">
    <property type="entry name" value="HYALIN"/>
    <property type="match status" value="1"/>
</dbReference>
<keyword evidence="1" id="KW-0472">Membrane</keyword>
<keyword evidence="1" id="KW-1133">Transmembrane helix</keyword>
<dbReference type="AlphaFoldDB" id="A0AAW6U7D7"/>
<sequence length="689" mass="79893">MSFLLSLFSFFTVLSYRIDWINDFLTLQLHENVDDYVELPEARLYINEKRVYDPDMYYIRNGVEWTFISTVNTNVVKTYSIKYRVYFPTYSITQVKTITFDVVDSISPTFHHIPQYKIPLNQKLPDLKANLIYSDNYYSVEQLNLNIDSTKVVLNRIGSYPIVYQISDPSGNVTIQTGYLEVYDHLPPEITLKKELILPYNALFVWQDYFTIKDNYDLVLNINIDDSHVDYTKLGVYPISITASDQSGLSTTIIQDITIVDLVKPVIILKSQPPPIEVFSNLNENELKSYIIDVYDNYDQLSIDDVIVTHDIEYDVLGYYYIYYRISDYSNNTLDVKVKVQVVDQTKPEIWVLEPLVFNVFDPIPFLDTYIDYSDNYTHKDQLTLKITSSFKMNTIGKSAVSFEVTDGSKNKTTLQTYIEIIDSIPPVINQMNDIIITDFQKKLLNHFFEYEDNYDIKSNLKLEIDDQFVDYEKIGSYPLYAYVTDTSGNTTQLDSEVIVLDIVEPVLLLKHSIAHIQIGSEPLNLKSFIYEAYDNYDELTIDDVIIYHQIDYEEIGVYDVLYVLVDQSQNMSQQILYVSIDDWIPPWISGKPLSIATNDFFDPLEGIEAGDNLNDYEITYFPKMIDTSTPGDKTITYIITDSRGNYTTFDRIITVYPIKGKREITAYVPVMIVTVLGIASCLYIWKKM</sequence>
<keyword evidence="3" id="KW-1185">Reference proteome</keyword>